<dbReference type="InterPro" id="IPR051786">
    <property type="entry name" value="ASN_synthetase/amidase"/>
</dbReference>
<dbReference type="PANTHER" id="PTHR43284">
    <property type="entry name" value="ASPARAGINE SYNTHETASE (GLUTAMINE-HYDROLYZING)"/>
    <property type="match status" value="1"/>
</dbReference>
<dbReference type="SUPFAM" id="SSF52402">
    <property type="entry name" value="Adenine nucleotide alpha hydrolases-like"/>
    <property type="match status" value="1"/>
</dbReference>
<proteinExistence type="inferred from homology"/>
<protein>
    <recommendedName>
        <fullName evidence="3">asparagine synthase (glutamine-hydrolyzing)</fullName>
        <ecNumber evidence="3">6.3.5.4</ecNumber>
    </recommendedName>
</protein>
<dbReference type="OrthoDB" id="9763290at2"/>
<dbReference type="PIRSF" id="PIRSF001589">
    <property type="entry name" value="Asn_synthetase_glu-h"/>
    <property type="match status" value="1"/>
</dbReference>
<evidence type="ECO:0000256" key="2">
    <source>
        <dbReference type="ARBA" id="ARBA00005752"/>
    </source>
</evidence>
<comment type="catalytic activity">
    <reaction evidence="6">
        <text>L-aspartate + L-glutamine + ATP + H2O = L-asparagine + L-glutamate + AMP + diphosphate + H(+)</text>
        <dbReference type="Rhea" id="RHEA:12228"/>
        <dbReference type="ChEBI" id="CHEBI:15377"/>
        <dbReference type="ChEBI" id="CHEBI:15378"/>
        <dbReference type="ChEBI" id="CHEBI:29985"/>
        <dbReference type="ChEBI" id="CHEBI:29991"/>
        <dbReference type="ChEBI" id="CHEBI:30616"/>
        <dbReference type="ChEBI" id="CHEBI:33019"/>
        <dbReference type="ChEBI" id="CHEBI:58048"/>
        <dbReference type="ChEBI" id="CHEBI:58359"/>
        <dbReference type="ChEBI" id="CHEBI:456215"/>
        <dbReference type="EC" id="6.3.5.4"/>
    </reaction>
</comment>
<gene>
    <name evidence="9" type="ORF">B0A89_04285</name>
</gene>
<dbReference type="InterPro" id="IPR006426">
    <property type="entry name" value="Asn_synth_AEB"/>
</dbReference>
<dbReference type="STRING" id="1945662.B0A89_04285"/>
<evidence type="ECO:0000256" key="5">
    <source>
        <dbReference type="ARBA" id="ARBA00022840"/>
    </source>
</evidence>
<accession>A0A1W6CVP9</accession>
<evidence type="ECO:0000256" key="4">
    <source>
        <dbReference type="ARBA" id="ARBA00022741"/>
    </source>
</evidence>
<dbReference type="PANTHER" id="PTHR43284:SF1">
    <property type="entry name" value="ASPARAGINE SYNTHETASE"/>
    <property type="match status" value="1"/>
</dbReference>
<reference evidence="9 10" key="1">
    <citation type="submission" date="2017-03" db="EMBL/GenBank/DDBJ databases">
        <title>Genome sequence of Paracoccus contaminans isolated from a water microcosm.</title>
        <authorList>
            <person name="Aurass P."/>
            <person name="Karste S."/>
            <person name="Trost E."/>
            <person name="Glaeser S.P."/>
            <person name="Kaempfer P."/>
            <person name="Flieger A."/>
        </authorList>
    </citation>
    <scope>NUCLEOTIDE SEQUENCE [LARGE SCALE GENOMIC DNA]</scope>
    <source>
        <strain evidence="10">RKI 16-01929T\LMG 29738T\CCM 8701T\CIP 111112T</strain>
    </source>
</reference>
<dbReference type="Gene3D" id="3.60.20.10">
    <property type="entry name" value="Glutamine Phosphoribosylpyrophosphate, subunit 1, domain 1"/>
    <property type="match status" value="1"/>
</dbReference>
<keyword evidence="4" id="KW-0547">Nucleotide-binding</keyword>
<dbReference type="InterPro" id="IPR001962">
    <property type="entry name" value="Asn_synthase"/>
</dbReference>
<dbReference type="RefSeq" id="WP_157115239.1">
    <property type="nucleotide sequence ID" value="NZ_CP020612.1"/>
</dbReference>
<dbReference type="Pfam" id="PF13537">
    <property type="entry name" value="GATase_7"/>
    <property type="match status" value="1"/>
</dbReference>
<organism evidence="9 10">
    <name type="scientific">Paracoccus contaminans</name>
    <dbReference type="NCBI Taxonomy" id="1945662"/>
    <lineage>
        <taxon>Bacteria</taxon>
        <taxon>Pseudomonadati</taxon>
        <taxon>Pseudomonadota</taxon>
        <taxon>Alphaproteobacteria</taxon>
        <taxon>Rhodobacterales</taxon>
        <taxon>Paracoccaceae</taxon>
        <taxon>Paracoccus</taxon>
    </lineage>
</organism>
<dbReference type="GO" id="GO:0006529">
    <property type="term" value="P:asparagine biosynthetic process"/>
    <property type="evidence" value="ECO:0007669"/>
    <property type="project" value="InterPro"/>
</dbReference>
<evidence type="ECO:0000256" key="1">
    <source>
        <dbReference type="ARBA" id="ARBA00005187"/>
    </source>
</evidence>
<dbReference type="InterPro" id="IPR014729">
    <property type="entry name" value="Rossmann-like_a/b/a_fold"/>
</dbReference>
<keyword evidence="10" id="KW-1185">Reference proteome</keyword>
<feature type="domain" description="Glutamine amidotransferase type-2" evidence="8">
    <location>
        <begin position="89"/>
        <end position="151"/>
    </location>
</feature>
<dbReference type="Gene3D" id="3.40.50.620">
    <property type="entry name" value="HUPs"/>
    <property type="match status" value="2"/>
</dbReference>
<evidence type="ECO:0000313" key="10">
    <source>
        <dbReference type="Proteomes" id="UP000193017"/>
    </source>
</evidence>
<dbReference type="Pfam" id="PF00733">
    <property type="entry name" value="Asn_synthase"/>
    <property type="match status" value="1"/>
</dbReference>
<name>A0A1W6CVP9_9RHOB</name>
<feature type="domain" description="Asparagine synthetase" evidence="7">
    <location>
        <begin position="226"/>
        <end position="612"/>
    </location>
</feature>
<dbReference type="EC" id="6.3.5.4" evidence="3"/>
<dbReference type="KEGG" id="pcon:B0A89_04285"/>
<evidence type="ECO:0000256" key="3">
    <source>
        <dbReference type="ARBA" id="ARBA00012737"/>
    </source>
</evidence>
<dbReference type="InterPro" id="IPR029055">
    <property type="entry name" value="Ntn_hydrolases_N"/>
</dbReference>
<dbReference type="GO" id="GO:0005524">
    <property type="term" value="F:ATP binding"/>
    <property type="evidence" value="ECO:0007669"/>
    <property type="project" value="UniProtKB-KW"/>
</dbReference>
<dbReference type="GO" id="GO:0004066">
    <property type="term" value="F:asparagine synthase (glutamine-hydrolyzing) activity"/>
    <property type="evidence" value="ECO:0007669"/>
    <property type="project" value="UniProtKB-EC"/>
</dbReference>
<dbReference type="Proteomes" id="UP000193017">
    <property type="component" value="Chromosome"/>
</dbReference>
<sequence>MSHALNRFAAIIGPDADRGIVMRVKGDLARRHGPVLHDEPCGGALLMQAGPGLAARLGPLTLVGDLGLTDLADLRRSLSAAPAAGPGDLVLAAWLRWGEDAARRLCGAFAFAVHDRRTGGLTLVRDRFGVRPLVHASRGGCMIVAQDLSTVLAGLGAQPEVDRAWVADFLCGRPTSTEATAYEGVTRLAPGHLARIGPDARHAVRAWYRLADAAPPDAGADGAQALRAALAHATAEACAAGPAATMLSGGLDSSSLSLLSVEGGGDDAPRPALSLRYRDPAMDEGFFIDAVLERAGGRLAPVSLPGEVGDALFDLDPQLDAQDQPFFAPGMASSAQLYRATRQAGATGVLDGHGGDEVIGGAFADIARLAGEGRWVQALGLARAYARFTGSAPRETLGLLLAWKGRRGFARLGRRLAPEGGGGDPFAWRSLVDRGLAVETGLVERVRAQAEAGEGGDPALPASVRHHAAMLSAPLIAGAFEVLDRAARSAGVVPLYPFYDHRVVELCLWQPDAARIRHGQPRALLREAMRGVLPEAVRLRADKTDFIADFHAALRRDCAGRLARLRAGPAILQGWVDGATLRADLAQLDHDPAPDAQAIFRLWRAIWLAAWLERRASWAAPPAGAAPLPAALAPTAPQGAAFATAAPLCPGPLFD</sequence>
<evidence type="ECO:0000256" key="6">
    <source>
        <dbReference type="ARBA" id="ARBA00048741"/>
    </source>
</evidence>
<dbReference type="InterPro" id="IPR017932">
    <property type="entry name" value="GATase_2_dom"/>
</dbReference>
<dbReference type="AlphaFoldDB" id="A0A1W6CVP9"/>
<evidence type="ECO:0000259" key="7">
    <source>
        <dbReference type="Pfam" id="PF00733"/>
    </source>
</evidence>
<comment type="pathway">
    <text evidence="1">Amino-acid biosynthesis; L-asparagine biosynthesis; L-asparagine from L-aspartate (L-Gln route): step 1/1.</text>
</comment>
<keyword evidence="5" id="KW-0067">ATP-binding</keyword>
<evidence type="ECO:0000313" key="9">
    <source>
        <dbReference type="EMBL" id="ARJ68963.1"/>
    </source>
</evidence>
<dbReference type="SUPFAM" id="SSF56235">
    <property type="entry name" value="N-terminal nucleophile aminohydrolases (Ntn hydrolases)"/>
    <property type="match status" value="1"/>
</dbReference>
<comment type="similarity">
    <text evidence="2">Belongs to the asparagine synthetase family.</text>
</comment>
<dbReference type="EMBL" id="CP020612">
    <property type="protein sequence ID" value="ARJ68963.1"/>
    <property type="molecule type" value="Genomic_DNA"/>
</dbReference>
<dbReference type="GO" id="GO:0005829">
    <property type="term" value="C:cytosol"/>
    <property type="evidence" value="ECO:0007669"/>
    <property type="project" value="TreeGrafter"/>
</dbReference>
<evidence type="ECO:0000259" key="8">
    <source>
        <dbReference type="Pfam" id="PF13537"/>
    </source>
</evidence>